<dbReference type="EMBL" id="UINC01023411">
    <property type="protein sequence ID" value="SVA95012.1"/>
    <property type="molecule type" value="Genomic_DNA"/>
</dbReference>
<evidence type="ECO:0000256" key="1">
    <source>
        <dbReference type="SAM" id="Phobius"/>
    </source>
</evidence>
<keyword evidence="1" id="KW-0812">Transmembrane</keyword>
<dbReference type="AlphaFoldDB" id="A0A382A1H8"/>
<feature type="transmembrane region" description="Helical" evidence="1">
    <location>
        <begin position="7"/>
        <end position="26"/>
    </location>
</feature>
<accession>A0A382A1H8</accession>
<evidence type="ECO:0000313" key="2">
    <source>
        <dbReference type="EMBL" id="SVA95012.1"/>
    </source>
</evidence>
<proteinExistence type="predicted"/>
<reference evidence="2" key="1">
    <citation type="submission" date="2018-05" db="EMBL/GenBank/DDBJ databases">
        <authorList>
            <person name="Lanie J.A."/>
            <person name="Ng W.-L."/>
            <person name="Kazmierczak K.M."/>
            <person name="Andrzejewski T.M."/>
            <person name="Davidsen T.M."/>
            <person name="Wayne K.J."/>
            <person name="Tettelin H."/>
            <person name="Glass J.I."/>
            <person name="Rusch D."/>
            <person name="Podicherti R."/>
            <person name="Tsui H.-C.T."/>
            <person name="Winkler M.E."/>
        </authorList>
    </citation>
    <scope>NUCLEOTIDE SEQUENCE</scope>
</reference>
<keyword evidence="1" id="KW-0472">Membrane</keyword>
<protein>
    <submittedName>
        <fullName evidence="2">Uncharacterized protein</fullName>
    </submittedName>
</protein>
<name>A0A382A1H8_9ZZZZ</name>
<keyword evidence="1" id="KW-1133">Transmembrane helix</keyword>
<sequence length="375" mass="43363">MEFNHKMVIHRATLILYIFIHSIMYAENCSCCMIEKYFNDSILSHHITMLDMNLTSSQPILYKYDLNTSSCQGDIFINVEYKIIAPEIEINTFETFFTGSMSLESSLDYFTNNEIQSTIRMPNVSGNKKLETLISYISQTGKLPNGKYLFYFTLNSDSESYSITKVIEVQAPLILELLSPGGSITELSGSYTHSLTPIFNWYSDYCLRCEFAIRVCEYNPDHHESLEDALANGSLLPSNQSVEFHSFDWNTNSYQYPSVGHFNLETGKYYVWQIRRSYDTTLGVHHDYSPINVFEIRPIDKSQLDYSDPYISVLESIIGEEQFYLWFSPGGELERFTTSGDIIWVNNEEMHIDGLYSILSEIKLDKITIEEIRIK</sequence>
<gene>
    <name evidence="2" type="ORF">METZ01_LOCUS147866</name>
</gene>
<organism evidence="2">
    <name type="scientific">marine metagenome</name>
    <dbReference type="NCBI Taxonomy" id="408172"/>
    <lineage>
        <taxon>unclassified sequences</taxon>
        <taxon>metagenomes</taxon>
        <taxon>ecological metagenomes</taxon>
    </lineage>
</organism>